<dbReference type="AlphaFoldDB" id="A0A6N2Z0I7"/>
<proteinExistence type="predicted"/>
<evidence type="ECO:0008006" key="4">
    <source>
        <dbReference type="Google" id="ProtNLM"/>
    </source>
</evidence>
<evidence type="ECO:0000313" key="3">
    <source>
        <dbReference type="EMBL" id="VYT70752.1"/>
    </source>
</evidence>
<feature type="signal peptide" evidence="2">
    <location>
        <begin position="1"/>
        <end position="23"/>
    </location>
</feature>
<evidence type="ECO:0000256" key="2">
    <source>
        <dbReference type="SAM" id="SignalP"/>
    </source>
</evidence>
<dbReference type="PROSITE" id="PS51257">
    <property type="entry name" value="PROKAR_LIPOPROTEIN"/>
    <property type="match status" value="1"/>
</dbReference>
<sequence>MKRIITLLILCMLGISLIGCSNSDINSKNATNTSNVKGQNSDKKTYCDDDFIKDIYDLTNDSESDEYSTNTDFDKLSPEEQEKIVKEQIVSSIQDKIDKLEKYKKLEFENKELEKLSSKYIDLLYTKKDLIEDGKNERVNSNGQKLEGYPSYAWLQCEYQECGLILEFANYYDLNMSDARKKDLENIKASLEQQIADYSGSDKDENNKNVG</sequence>
<dbReference type="EMBL" id="CACRUE010000006">
    <property type="protein sequence ID" value="VYT70752.1"/>
    <property type="molecule type" value="Genomic_DNA"/>
</dbReference>
<feature type="chain" id="PRO_5039655314" description="Lipoprotein" evidence="2">
    <location>
        <begin position="24"/>
        <end position="211"/>
    </location>
</feature>
<keyword evidence="1" id="KW-0175">Coiled coil</keyword>
<protein>
    <recommendedName>
        <fullName evidence="4">Lipoprotein</fullName>
    </recommendedName>
</protein>
<dbReference type="RefSeq" id="WP_156530581.1">
    <property type="nucleotide sequence ID" value="NZ_CACRUE010000006.1"/>
</dbReference>
<name>A0A6N2Z0I7_9FIRM</name>
<gene>
    <name evidence="3" type="ORF">IBLFYP30_00970</name>
</gene>
<feature type="coiled-coil region" evidence="1">
    <location>
        <begin position="174"/>
        <end position="201"/>
    </location>
</feature>
<accession>A0A6N2Z0I7</accession>
<evidence type="ECO:0000256" key="1">
    <source>
        <dbReference type="SAM" id="Coils"/>
    </source>
</evidence>
<reference evidence="3" key="1">
    <citation type="submission" date="2019-11" db="EMBL/GenBank/DDBJ databases">
        <authorList>
            <person name="Feng L."/>
        </authorList>
    </citation>
    <scope>NUCLEOTIDE SEQUENCE</scope>
    <source>
        <strain evidence="3">IbartlettiiLFYP30</strain>
    </source>
</reference>
<organism evidence="3">
    <name type="scientific">Intestinibacter bartlettii</name>
    <dbReference type="NCBI Taxonomy" id="261299"/>
    <lineage>
        <taxon>Bacteria</taxon>
        <taxon>Bacillati</taxon>
        <taxon>Bacillota</taxon>
        <taxon>Clostridia</taxon>
        <taxon>Peptostreptococcales</taxon>
        <taxon>Peptostreptococcaceae</taxon>
        <taxon>Intestinibacter</taxon>
    </lineage>
</organism>
<keyword evidence="2" id="KW-0732">Signal</keyword>